<evidence type="ECO:0000313" key="13">
    <source>
        <dbReference type="Proteomes" id="UP001182556"/>
    </source>
</evidence>
<gene>
    <name evidence="12" type="ORF">DB88DRAFT_454392</name>
</gene>
<evidence type="ECO:0000256" key="9">
    <source>
        <dbReference type="SAM" id="MobiDB-lite"/>
    </source>
</evidence>
<dbReference type="InterPro" id="IPR029225">
    <property type="entry name" value="Nse4_Nse3-bd"/>
</dbReference>
<dbReference type="InterPro" id="IPR027786">
    <property type="entry name" value="Nse4/EID"/>
</dbReference>
<sequence length="383" mass="43167">MPGRVSQNERELRALRDRSPSEDEGDHVAEERNATAGPSRRKRKRMSDMGIEEVFANMDPEEKAKISKEYRRLQAEADDLKANLPNTTVNDLTRKIQEGSKLFEDVRDTALASLDARLMMTTSEAALGIARKMKLEDNAFNVDEFLIRTKALLGLDRAEREDQDSEVDQLDDGDDRGATGRGGARKGPLGDWEAIGWMAAKWCRRAPGVEFMYGPIDTAVKRRNQTQRQRRTQVAPETRPQEIQTQSATQEADTMKDTMANVRRVAKILQKADPDGRGINFFQLIINPDDFGQSVENCFYVSFLIHQGNAGIVLQPDGMILIQNRTPNDAEAGDTEVARNQAVIELTMDTWNEAKRLFNITKSLIPHRVYAETGPLAGNTWYR</sequence>
<evidence type="ECO:0000259" key="10">
    <source>
        <dbReference type="Pfam" id="PF08743"/>
    </source>
</evidence>
<dbReference type="GO" id="GO:0030915">
    <property type="term" value="C:Smc5-Smc6 complex"/>
    <property type="evidence" value="ECO:0007669"/>
    <property type="project" value="UniProtKB-UniRule"/>
</dbReference>
<evidence type="ECO:0000256" key="4">
    <source>
        <dbReference type="ARBA" id="ARBA00023172"/>
    </source>
</evidence>
<feature type="region of interest" description="Disordered" evidence="9">
    <location>
        <begin position="222"/>
        <end position="254"/>
    </location>
</feature>
<evidence type="ECO:0000256" key="8">
    <source>
        <dbReference type="SAM" id="Coils"/>
    </source>
</evidence>
<evidence type="ECO:0000256" key="6">
    <source>
        <dbReference type="ARBA" id="ARBA00023242"/>
    </source>
</evidence>
<reference evidence="12" key="1">
    <citation type="submission" date="2023-02" db="EMBL/GenBank/DDBJ databases">
        <title>Identification and recombinant expression of a fungal hydrolase from Papiliotrema laurentii that hydrolyzes apple cutin and clears colloidal polyester polyurethane.</title>
        <authorList>
            <consortium name="DOE Joint Genome Institute"/>
            <person name="Roman V.A."/>
            <person name="Bojanowski C."/>
            <person name="Crable B.R."/>
            <person name="Wagner D.N."/>
            <person name="Hung C.S."/>
            <person name="Nadeau L.J."/>
            <person name="Schratz L."/>
            <person name="Haridas S."/>
            <person name="Pangilinan J."/>
            <person name="Lipzen A."/>
            <person name="Na H."/>
            <person name="Yan M."/>
            <person name="Ng V."/>
            <person name="Grigoriev I.V."/>
            <person name="Spatafora J.W."/>
            <person name="Barlow D."/>
            <person name="Biffinger J."/>
            <person name="Kelley-Loughnane N."/>
            <person name="Varaljay V.A."/>
            <person name="Crookes-Goodson W.J."/>
        </authorList>
    </citation>
    <scope>NUCLEOTIDE SEQUENCE</scope>
    <source>
        <strain evidence="12">5307AH</strain>
    </source>
</reference>
<evidence type="ECO:0000256" key="3">
    <source>
        <dbReference type="ARBA" id="ARBA00022763"/>
    </source>
</evidence>
<keyword evidence="3 7" id="KW-0227">DNA damage</keyword>
<feature type="domain" description="Non-structural maintenance of chromosome element 4 C-terminal" evidence="10">
    <location>
        <begin position="278"/>
        <end position="365"/>
    </location>
</feature>
<keyword evidence="8" id="KW-0175">Coiled coil</keyword>
<feature type="compositionally biased region" description="Basic residues" evidence="9">
    <location>
        <begin position="222"/>
        <end position="231"/>
    </location>
</feature>
<evidence type="ECO:0000313" key="12">
    <source>
        <dbReference type="EMBL" id="KAK1923847.1"/>
    </source>
</evidence>
<keyword evidence="4 7" id="KW-0233">DNA recombination</keyword>
<keyword evidence="5 7" id="KW-0234">DNA repair</keyword>
<feature type="region of interest" description="Disordered" evidence="9">
    <location>
        <begin position="1"/>
        <end position="47"/>
    </location>
</feature>
<dbReference type="EMBL" id="JAODAN010000006">
    <property type="protein sequence ID" value="KAK1923847.1"/>
    <property type="molecule type" value="Genomic_DNA"/>
</dbReference>
<dbReference type="Pfam" id="PF08743">
    <property type="entry name" value="Nse4_C"/>
    <property type="match status" value="1"/>
</dbReference>
<dbReference type="Pfam" id="PF15412">
    <property type="entry name" value="Nse4-Nse3_bdg"/>
    <property type="match status" value="1"/>
</dbReference>
<dbReference type="GO" id="GO:0006281">
    <property type="term" value="P:DNA repair"/>
    <property type="evidence" value="ECO:0007669"/>
    <property type="project" value="UniProtKB-UniRule"/>
</dbReference>
<keyword evidence="6 7" id="KW-0539">Nucleus</keyword>
<dbReference type="PANTHER" id="PTHR16140:SF0">
    <property type="entry name" value="NON-STRUCTURAL MAINTENANCE OF CHROMOSOMES ELEMENT 4"/>
    <property type="match status" value="1"/>
</dbReference>
<evidence type="ECO:0000256" key="7">
    <source>
        <dbReference type="RuleBase" id="RU365071"/>
    </source>
</evidence>
<feature type="region of interest" description="Disordered" evidence="9">
    <location>
        <begin position="158"/>
        <end position="187"/>
    </location>
</feature>
<organism evidence="12 13">
    <name type="scientific">Papiliotrema laurentii</name>
    <name type="common">Cryptococcus laurentii</name>
    <dbReference type="NCBI Taxonomy" id="5418"/>
    <lineage>
        <taxon>Eukaryota</taxon>
        <taxon>Fungi</taxon>
        <taxon>Dikarya</taxon>
        <taxon>Basidiomycota</taxon>
        <taxon>Agaricomycotina</taxon>
        <taxon>Tremellomycetes</taxon>
        <taxon>Tremellales</taxon>
        <taxon>Rhynchogastremaceae</taxon>
        <taxon>Papiliotrema</taxon>
    </lineage>
</organism>
<feature type="compositionally biased region" description="Basic and acidic residues" evidence="9">
    <location>
        <begin position="7"/>
        <end position="33"/>
    </location>
</feature>
<evidence type="ECO:0000256" key="5">
    <source>
        <dbReference type="ARBA" id="ARBA00023204"/>
    </source>
</evidence>
<comment type="subcellular location">
    <subcellularLocation>
        <location evidence="1 7">Nucleus</location>
    </subcellularLocation>
</comment>
<comment type="similarity">
    <text evidence="2 7">Belongs to the NSE4 family.</text>
</comment>
<name>A0AAD9FQM7_PAPLA</name>
<comment type="subunit">
    <text evidence="7">Component of the SMC5-SMC6 complex.</text>
</comment>
<dbReference type="Proteomes" id="UP001182556">
    <property type="component" value="Unassembled WGS sequence"/>
</dbReference>
<evidence type="ECO:0000256" key="2">
    <source>
        <dbReference type="ARBA" id="ARBA00008997"/>
    </source>
</evidence>
<comment type="caution">
    <text evidence="12">The sequence shown here is derived from an EMBL/GenBank/DDBJ whole genome shotgun (WGS) entry which is preliminary data.</text>
</comment>
<feature type="compositionally biased region" description="Acidic residues" evidence="9">
    <location>
        <begin position="161"/>
        <end position="174"/>
    </location>
</feature>
<dbReference type="GO" id="GO:0006310">
    <property type="term" value="P:DNA recombination"/>
    <property type="evidence" value="ECO:0007669"/>
    <property type="project" value="UniProtKB-UniRule"/>
</dbReference>
<accession>A0AAD9FQM7</accession>
<comment type="function">
    <text evidence="7">Component of the SMC5-SMC6 complex, that promotes sister chromatid alignment after DNA damage and facilitates double-stranded DNA breaks (DSBs) repair via homologous recombination between sister chromatids.</text>
</comment>
<proteinExistence type="inferred from homology"/>
<feature type="compositionally biased region" description="Polar residues" evidence="9">
    <location>
        <begin position="241"/>
        <end position="252"/>
    </location>
</feature>
<keyword evidence="13" id="KW-1185">Reference proteome</keyword>
<evidence type="ECO:0000256" key="1">
    <source>
        <dbReference type="ARBA" id="ARBA00004123"/>
    </source>
</evidence>
<feature type="coiled-coil region" evidence="8">
    <location>
        <begin position="63"/>
        <end position="90"/>
    </location>
</feature>
<dbReference type="GO" id="GO:0005634">
    <property type="term" value="C:nucleus"/>
    <property type="evidence" value="ECO:0007669"/>
    <property type="project" value="UniProtKB-SubCell"/>
</dbReference>
<dbReference type="InterPro" id="IPR014854">
    <property type="entry name" value="Nse4_C"/>
</dbReference>
<dbReference type="AlphaFoldDB" id="A0AAD9FQM7"/>
<evidence type="ECO:0000259" key="11">
    <source>
        <dbReference type="Pfam" id="PF15412"/>
    </source>
</evidence>
<protein>
    <recommendedName>
        <fullName evidence="7">Non-structural maintenance of chromosomes element 4</fullName>
    </recommendedName>
</protein>
<feature type="domain" description="Nse4/EID protein Nse3/MAGE-binding" evidence="11">
    <location>
        <begin position="115"/>
        <end position="166"/>
    </location>
</feature>
<dbReference type="PANTHER" id="PTHR16140">
    <property type="entry name" value="NON-STRUCTURAL MAINTENANCE OF CHROMOSOMES ELEMENT 4"/>
    <property type="match status" value="1"/>
</dbReference>